<evidence type="ECO:0000313" key="3">
    <source>
        <dbReference type="Proteomes" id="UP000094723"/>
    </source>
</evidence>
<dbReference type="AlphaFoldDB" id="A0A1D7TU14"/>
<dbReference type="Gene3D" id="1.20.1440.50">
    <property type="entry name" value="Ta0600-like"/>
    <property type="match status" value="1"/>
</dbReference>
<protein>
    <submittedName>
        <fullName evidence="2">Bacteriocin immunity protein</fullName>
    </submittedName>
</protein>
<organism evidence="2 3">
    <name type="scientific">Ligilactobacillus salivarius</name>
    <dbReference type="NCBI Taxonomy" id="1624"/>
    <lineage>
        <taxon>Bacteria</taxon>
        <taxon>Bacillati</taxon>
        <taxon>Bacillota</taxon>
        <taxon>Bacilli</taxon>
        <taxon>Lactobacillales</taxon>
        <taxon>Lactobacillaceae</taxon>
        <taxon>Ligilactobacillus</taxon>
    </lineage>
</organism>
<dbReference type="RefSeq" id="WP_069469594.1">
    <property type="nucleotide sequence ID" value="NZ_CP017108.1"/>
</dbReference>
<reference evidence="2 3" key="1">
    <citation type="submission" date="2016-09" db="EMBL/GenBank/DDBJ databases">
        <title>Complete Genome Sequence of Lactobacillus salivarius Jin.</title>
        <authorList>
            <person name="Jin N."/>
            <person name="Li C."/>
            <person name="Wang M."/>
            <person name="Ren D."/>
            <person name="Di Y."/>
            <person name="Pan R."/>
            <person name="Du S."/>
            <person name="Lu H."/>
            <person name="Li X."/>
            <person name="Tian M."/>
        </authorList>
    </citation>
    <scope>NUCLEOTIDE SEQUENCE [LARGE SCALE GENOMIC DNA]</scope>
    <source>
        <strain evidence="2 3">CICC 23174</strain>
        <plasmid evidence="3">pls_1 sequence</plasmid>
    </source>
</reference>
<dbReference type="EMBL" id="CP017108">
    <property type="protein sequence ID" value="AOO74460.1"/>
    <property type="molecule type" value="Genomic_DNA"/>
</dbReference>
<dbReference type="Pfam" id="PF08951">
    <property type="entry name" value="EntA_Immun"/>
    <property type="match status" value="1"/>
</dbReference>
<dbReference type="GO" id="GO:0030153">
    <property type="term" value="P:bacteriocin immunity"/>
    <property type="evidence" value="ECO:0007669"/>
    <property type="project" value="UniProtKB-KW"/>
</dbReference>
<evidence type="ECO:0000256" key="1">
    <source>
        <dbReference type="ARBA" id="ARBA00023025"/>
    </source>
</evidence>
<keyword evidence="1" id="KW-0079">Bacteriocin immunity</keyword>
<dbReference type="SUPFAM" id="SSF109797">
    <property type="entry name" value="Bacteriocin immunity protein-like"/>
    <property type="match status" value="1"/>
</dbReference>
<keyword evidence="2" id="KW-0614">Plasmid</keyword>
<evidence type="ECO:0000313" key="2">
    <source>
        <dbReference type="EMBL" id="AOO74460.1"/>
    </source>
</evidence>
<proteinExistence type="predicted"/>
<gene>
    <name evidence="2" type="ORF">BHF65_09310</name>
</gene>
<dbReference type="InterPro" id="IPR015046">
    <property type="entry name" value="LciA_Immunity-like"/>
</dbReference>
<name>A0A1D7TU14_9LACO</name>
<dbReference type="InterPro" id="IPR023130">
    <property type="entry name" value="Ta0600-like_sf"/>
</dbReference>
<geneLocation type="plasmid" evidence="3">
    <name>pls_1 sequence</name>
</geneLocation>
<accession>A0A1D7TU14</accession>
<dbReference type="Proteomes" id="UP000094723">
    <property type="component" value="Plasmid pLS_1"/>
</dbReference>
<sequence length="116" mass="13669">MKEVNIKETKEVIHELYNSLMDRPQKPSGLLDITDVLLQVYKKLDTVKYPEYLINKLVNYIYSVGFDQKIRFMGRDGELLRKLADESNKAGLNSRYRADYSAKSQFYNLSEEIPRR</sequence>